<feature type="transmembrane region" description="Helical" evidence="7">
    <location>
        <begin position="249"/>
        <end position="270"/>
    </location>
</feature>
<keyword evidence="2" id="KW-0813">Transport</keyword>
<keyword evidence="3" id="KW-1003">Cell membrane</keyword>
<dbReference type="PROSITE" id="PS00216">
    <property type="entry name" value="SUGAR_TRANSPORT_1"/>
    <property type="match status" value="2"/>
</dbReference>
<dbReference type="EMBL" id="VFPH01000001">
    <property type="protein sequence ID" value="TQM44343.1"/>
    <property type="molecule type" value="Genomic_DNA"/>
</dbReference>
<feature type="transmembrane region" description="Helical" evidence="7">
    <location>
        <begin position="330"/>
        <end position="353"/>
    </location>
</feature>
<name>A0A543GE35_9PSEU</name>
<dbReference type="PANTHER" id="PTHR23517">
    <property type="entry name" value="RESISTANCE PROTEIN MDTM, PUTATIVE-RELATED-RELATED"/>
    <property type="match status" value="1"/>
</dbReference>
<dbReference type="PANTHER" id="PTHR23517:SF3">
    <property type="entry name" value="INTEGRAL MEMBRANE TRANSPORT PROTEIN"/>
    <property type="match status" value="1"/>
</dbReference>
<evidence type="ECO:0000256" key="6">
    <source>
        <dbReference type="ARBA" id="ARBA00023136"/>
    </source>
</evidence>
<protein>
    <submittedName>
        <fullName evidence="9">Putative MFS family arabinose efflux permease</fullName>
    </submittedName>
</protein>
<accession>A0A543GE35</accession>
<dbReference type="Pfam" id="PF07690">
    <property type="entry name" value="MFS_1"/>
    <property type="match status" value="2"/>
</dbReference>
<feature type="transmembrane region" description="Helical" evidence="7">
    <location>
        <begin position="306"/>
        <end position="324"/>
    </location>
</feature>
<dbReference type="InterPro" id="IPR050171">
    <property type="entry name" value="MFS_Transporters"/>
</dbReference>
<feature type="transmembrane region" description="Helical" evidence="7">
    <location>
        <begin position="155"/>
        <end position="173"/>
    </location>
</feature>
<evidence type="ECO:0000259" key="8">
    <source>
        <dbReference type="PROSITE" id="PS50850"/>
    </source>
</evidence>
<keyword evidence="6 7" id="KW-0472">Membrane</keyword>
<comment type="caution">
    <text evidence="9">The sequence shown here is derived from an EMBL/GenBank/DDBJ whole genome shotgun (WGS) entry which is preliminary data.</text>
</comment>
<feature type="transmembrane region" description="Helical" evidence="7">
    <location>
        <begin position="21"/>
        <end position="38"/>
    </location>
</feature>
<dbReference type="Gene3D" id="1.20.1250.20">
    <property type="entry name" value="MFS general substrate transporter like domains"/>
    <property type="match status" value="2"/>
</dbReference>
<dbReference type="RefSeq" id="WP_246121751.1">
    <property type="nucleotide sequence ID" value="NZ_VFPH01000001.1"/>
</dbReference>
<organism evidence="9 10">
    <name type="scientific">Pseudonocardia cypriaca</name>
    <dbReference type="NCBI Taxonomy" id="882449"/>
    <lineage>
        <taxon>Bacteria</taxon>
        <taxon>Bacillati</taxon>
        <taxon>Actinomycetota</taxon>
        <taxon>Actinomycetes</taxon>
        <taxon>Pseudonocardiales</taxon>
        <taxon>Pseudonocardiaceae</taxon>
        <taxon>Pseudonocardia</taxon>
    </lineage>
</organism>
<keyword evidence="5 7" id="KW-1133">Transmembrane helix</keyword>
<evidence type="ECO:0000313" key="9">
    <source>
        <dbReference type="EMBL" id="TQM44343.1"/>
    </source>
</evidence>
<dbReference type="InterPro" id="IPR036259">
    <property type="entry name" value="MFS_trans_sf"/>
</dbReference>
<dbReference type="InterPro" id="IPR005829">
    <property type="entry name" value="Sugar_transporter_CS"/>
</dbReference>
<feature type="transmembrane region" description="Helical" evidence="7">
    <location>
        <begin position="58"/>
        <end position="79"/>
    </location>
</feature>
<keyword evidence="10" id="KW-1185">Reference proteome</keyword>
<gene>
    <name evidence="9" type="ORF">FB388_1708</name>
</gene>
<feature type="transmembrane region" description="Helical" evidence="7">
    <location>
        <begin position="114"/>
        <end position="135"/>
    </location>
</feature>
<proteinExistence type="predicted"/>
<dbReference type="GO" id="GO:0022857">
    <property type="term" value="F:transmembrane transporter activity"/>
    <property type="evidence" value="ECO:0007669"/>
    <property type="project" value="InterPro"/>
</dbReference>
<keyword evidence="4 7" id="KW-0812">Transmembrane</keyword>
<dbReference type="InterPro" id="IPR020846">
    <property type="entry name" value="MFS_dom"/>
</dbReference>
<feature type="transmembrane region" description="Helical" evidence="7">
    <location>
        <begin position="91"/>
        <end position="108"/>
    </location>
</feature>
<feature type="transmembrane region" description="Helical" evidence="7">
    <location>
        <begin position="396"/>
        <end position="415"/>
    </location>
</feature>
<evidence type="ECO:0000256" key="3">
    <source>
        <dbReference type="ARBA" id="ARBA00022475"/>
    </source>
</evidence>
<evidence type="ECO:0000256" key="2">
    <source>
        <dbReference type="ARBA" id="ARBA00022448"/>
    </source>
</evidence>
<feature type="transmembrane region" description="Helical" evidence="7">
    <location>
        <begin position="179"/>
        <end position="200"/>
    </location>
</feature>
<dbReference type="SUPFAM" id="SSF103473">
    <property type="entry name" value="MFS general substrate transporter"/>
    <property type="match status" value="2"/>
</dbReference>
<evidence type="ECO:0000256" key="4">
    <source>
        <dbReference type="ARBA" id="ARBA00022692"/>
    </source>
</evidence>
<dbReference type="InterPro" id="IPR011701">
    <property type="entry name" value="MFS"/>
</dbReference>
<feature type="transmembrane region" description="Helical" evidence="7">
    <location>
        <begin position="276"/>
        <end position="294"/>
    </location>
</feature>
<evidence type="ECO:0000256" key="1">
    <source>
        <dbReference type="ARBA" id="ARBA00004651"/>
    </source>
</evidence>
<evidence type="ECO:0000256" key="5">
    <source>
        <dbReference type="ARBA" id="ARBA00022989"/>
    </source>
</evidence>
<reference evidence="9 10" key="1">
    <citation type="submission" date="2019-06" db="EMBL/GenBank/DDBJ databases">
        <title>Sequencing the genomes of 1000 actinobacteria strains.</title>
        <authorList>
            <person name="Klenk H.-P."/>
        </authorList>
    </citation>
    <scope>NUCLEOTIDE SEQUENCE [LARGE SCALE GENOMIC DNA]</scope>
    <source>
        <strain evidence="9 10">DSM 45511</strain>
    </source>
</reference>
<dbReference type="PROSITE" id="PS50850">
    <property type="entry name" value="MFS"/>
    <property type="match status" value="1"/>
</dbReference>
<sequence>MRSPGPAENGAPIALGLRANLAQFGLLVAVNALVGGMVGQEQTVLPLLAEREFGLTGYTYLFTYVIAFGLTKATANYFAGTWSDRVGRKPVLIVGWLIAVPVPLMLIWAPTWGWVVAANVLLGLNQGLTWSTTVIMKIDLVGPKQRGLAMGLNEAAGYGAVAVTSLVAGYLAARYGLRPAPFLLGLSYAVLGLGLSGLLVRETRDHARLEAAGHVGRYDHLHADLSNRQIVSHVSFREPALSSASQAGLVNNLNFGLSWGLFPLLFATAGLPVDRIGVLFALYPAVWGIGQLVTGGLSDRWGRRHLITAGMLTQSTALAVIAVADTFAAWAAAAALLGAGTAMVYPVLLAVIGDVAHPAWRGRAVGVYRVWRDAGYAVGALMGGIVADLWGLRTAVWVAAAITAASALVVAVRMYETHPGRAASPRGR</sequence>
<evidence type="ECO:0000313" key="10">
    <source>
        <dbReference type="Proteomes" id="UP000319818"/>
    </source>
</evidence>
<feature type="domain" description="Major facilitator superfamily (MFS) profile" evidence="8">
    <location>
        <begin position="20"/>
        <end position="418"/>
    </location>
</feature>
<dbReference type="GO" id="GO:0005886">
    <property type="term" value="C:plasma membrane"/>
    <property type="evidence" value="ECO:0007669"/>
    <property type="project" value="UniProtKB-SubCell"/>
</dbReference>
<dbReference type="AlphaFoldDB" id="A0A543GE35"/>
<dbReference type="Proteomes" id="UP000319818">
    <property type="component" value="Unassembled WGS sequence"/>
</dbReference>
<comment type="subcellular location">
    <subcellularLocation>
        <location evidence="1">Cell membrane</location>
        <topology evidence="1">Multi-pass membrane protein</topology>
    </subcellularLocation>
</comment>
<evidence type="ECO:0000256" key="7">
    <source>
        <dbReference type="SAM" id="Phobius"/>
    </source>
</evidence>
<feature type="transmembrane region" description="Helical" evidence="7">
    <location>
        <begin position="374"/>
        <end position="390"/>
    </location>
</feature>